<dbReference type="HOGENOM" id="CLU_129048_0_0_1"/>
<reference evidence="2" key="2">
    <citation type="submission" date="2025-08" db="UniProtKB">
        <authorList>
            <consortium name="Ensembl"/>
        </authorList>
    </citation>
    <scope>IDENTIFICATION</scope>
</reference>
<organism evidence="2 3">
    <name type="scientific">Ciona savignyi</name>
    <name type="common">Pacific transparent sea squirt</name>
    <dbReference type="NCBI Taxonomy" id="51511"/>
    <lineage>
        <taxon>Eukaryota</taxon>
        <taxon>Metazoa</taxon>
        <taxon>Chordata</taxon>
        <taxon>Tunicata</taxon>
        <taxon>Ascidiacea</taxon>
        <taxon>Phlebobranchia</taxon>
        <taxon>Cionidae</taxon>
        <taxon>Ciona</taxon>
    </lineage>
</organism>
<keyword evidence="3" id="KW-1185">Reference proteome</keyword>
<feature type="compositionally biased region" description="Pro residues" evidence="1">
    <location>
        <begin position="1"/>
        <end position="11"/>
    </location>
</feature>
<feature type="region of interest" description="Disordered" evidence="1">
    <location>
        <begin position="46"/>
        <end position="123"/>
    </location>
</feature>
<dbReference type="AlphaFoldDB" id="H2Z652"/>
<proteinExistence type="predicted"/>
<dbReference type="Proteomes" id="UP000007875">
    <property type="component" value="Unassembled WGS sequence"/>
</dbReference>
<evidence type="ECO:0000256" key="1">
    <source>
        <dbReference type="SAM" id="MobiDB-lite"/>
    </source>
</evidence>
<protein>
    <submittedName>
        <fullName evidence="2">Uncharacterized protein</fullName>
    </submittedName>
</protein>
<dbReference type="OMA" id="NVACEDN"/>
<feature type="region of interest" description="Disordered" evidence="1">
    <location>
        <begin position="1"/>
        <end position="23"/>
    </location>
</feature>
<feature type="compositionally biased region" description="Basic residues" evidence="1">
    <location>
        <begin position="110"/>
        <end position="123"/>
    </location>
</feature>
<dbReference type="Ensembl" id="ENSCSAVT00000013213.1">
    <property type="protein sequence ID" value="ENSCSAVP00000013064.1"/>
    <property type="gene ID" value="ENSCSAVG00000007673.1"/>
</dbReference>
<accession>H2Z652</accession>
<evidence type="ECO:0000313" key="3">
    <source>
        <dbReference type="Proteomes" id="UP000007875"/>
    </source>
</evidence>
<reference evidence="3" key="1">
    <citation type="submission" date="2003-08" db="EMBL/GenBank/DDBJ databases">
        <authorList>
            <person name="Birren B."/>
            <person name="Nusbaum C."/>
            <person name="Abebe A."/>
            <person name="Abouelleil A."/>
            <person name="Adekoya E."/>
            <person name="Ait-zahra M."/>
            <person name="Allen N."/>
            <person name="Allen T."/>
            <person name="An P."/>
            <person name="Anderson M."/>
            <person name="Anderson S."/>
            <person name="Arachchi H."/>
            <person name="Armbruster J."/>
            <person name="Bachantsang P."/>
            <person name="Baldwin J."/>
            <person name="Barry A."/>
            <person name="Bayul T."/>
            <person name="Blitshsteyn B."/>
            <person name="Bloom T."/>
            <person name="Blye J."/>
            <person name="Boguslavskiy L."/>
            <person name="Borowsky M."/>
            <person name="Boukhgalter B."/>
            <person name="Brunache A."/>
            <person name="Butler J."/>
            <person name="Calixte N."/>
            <person name="Calvo S."/>
            <person name="Camarata J."/>
            <person name="Campo K."/>
            <person name="Chang J."/>
            <person name="Cheshatsang Y."/>
            <person name="Citroen M."/>
            <person name="Collymore A."/>
            <person name="Considine T."/>
            <person name="Cook A."/>
            <person name="Cooke P."/>
            <person name="Corum B."/>
            <person name="Cuomo C."/>
            <person name="David R."/>
            <person name="Dawoe T."/>
            <person name="Degray S."/>
            <person name="Dodge S."/>
            <person name="Dooley K."/>
            <person name="Dorje P."/>
            <person name="Dorjee K."/>
            <person name="Dorris L."/>
            <person name="Duffey N."/>
            <person name="Dupes A."/>
            <person name="Elkins T."/>
            <person name="Engels R."/>
            <person name="Erickson J."/>
            <person name="Farina A."/>
            <person name="Faro S."/>
            <person name="Ferreira P."/>
            <person name="Fischer H."/>
            <person name="Fitzgerald M."/>
            <person name="Foley K."/>
            <person name="Gage D."/>
            <person name="Galagan J."/>
            <person name="Gearin G."/>
            <person name="Gnerre S."/>
            <person name="Gnirke A."/>
            <person name="Goyette A."/>
            <person name="Graham J."/>
            <person name="Grandbois E."/>
            <person name="Gyaltsen K."/>
            <person name="Hafez N."/>
            <person name="Hagopian D."/>
            <person name="Hagos B."/>
            <person name="Hall J."/>
            <person name="Hatcher B."/>
            <person name="Heller A."/>
            <person name="Higgins H."/>
            <person name="Honan T."/>
            <person name="Horn A."/>
            <person name="Houde N."/>
            <person name="Hughes L."/>
            <person name="Hulme W."/>
            <person name="Husby E."/>
            <person name="Iliev I."/>
            <person name="Jaffe D."/>
            <person name="Jones C."/>
            <person name="Kamal M."/>
            <person name="Kamat A."/>
            <person name="Kamvysselis M."/>
            <person name="Karlsson E."/>
            <person name="Kells C."/>
            <person name="Kieu A."/>
            <person name="Kisner P."/>
            <person name="Kodira C."/>
            <person name="Kulbokas E."/>
            <person name="Labutti K."/>
            <person name="Lama D."/>
            <person name="Landers T."/>
            <person name="Leger J."/>
            <person name="Levine S."/>
            <person name="Lewis D."/>
            <person name="Lewis T."/>
            <person name="Lindblad-toh K."/>
            <person name="Liu X."/>
            <person name="Lokyitsang T."/>
            <person name="Lokyitsang Y."/>
            <person name="Lucien O."/>
            <person name="Lui A."/>
            <person name="Ma L.J."/>
            <person name="Mabbitt R."/>
            <person name="Macdonald J."/>
            <person name="Maclean C."/>
            <person name="Major J."/>
            <person name="Manning J."/>
            <person name="Marabella R."/>
            <person name="Maru K."/>
            <person name="Matthews C."/>
            <person name="Mauceli E."/>
            <person name="Mccarthy M."/>
            <person name="Mcdonough S."/>
            <person name="Mcghee T."/>
            <person name="Meldrim J."/>
            <person name="Meneus L."/>
            <person name="Mesirov J."/>
            <person name="Mihalev A."/>
            <person name="Mihova T."/>
            <person name="Mikkelsen T."/>
            <person name="Mlenga V."/>
            <person name="Moru K."/>
            <person name="Mozes J."/>
            <person name="Mulrain L."/>
            <person name="Munson G."/>
            <person name="Naylor J."/>
            <person name="Newes C."/>
            <person name="Nguyen C."/>
            <person name="Nguyen N."/>
            <person name="Nguyen T."/>
            <person name="Nicol R."/>
            <person name="Nielsen C."/>
            <person name="Nizzari M."/>
            <person name="Norbu C."/>
            <person name="Norbu N."/>
            <person name="O'donnell P."/>
            <person name="Okoawo O."/>
            <person name="O'leary S."/>
            <person name="Omotosho B."/>
            <person name="O'neill K."/>
            <person name="Osman S."/>
            <person name="Parker S."/>
            <person name="Perrin D."/>
            <person name="Phunkhang P."/>
            <person name="Piqani B."/>
            <person name="Purcell S."/>
            <person name="Rachupka T."/>
            <person name="Ramasamy U."/>
            <person name="Rameau R."/>
            <person name="Ray V."/>
            <person name="Raymond C."/>
            <person name="Retta R."/>
            <person name="Richardson S."/>
            <person name="Rise C."/>
            <person name="Rodriguez J."/>
            <person name="Rogers J."/>
            <person name="Rogov P."/>
            <person name="Rutman M."/>
            <person name="Schupbach R."/>
            <person name="Seaman C."/>
            <person name="Settipalli S."/>
            <person name="Sharpe T."/>
            <person name="Sheridan J."/>
            <person name="Sherpa N."/>
            <person name="Shi J."/>
            <person name="Smirnov S."/>
            <person name="Smith C."/>
            <person name="Sougnez C."/>
            <person name="Spencer B."/>
            <person name="Stalker J."/>
            <person name="Stange-thomann N."/>
            <person name="Stavropoulos S."/>
            <person name="Stetson K."/>
            <person name="Stone C."/>
            <person name="Stone S."/>
            <person name="Stubbs M."/>
            <person name="Talamas J."/>
            <person name="Tchuinga P."/>
            <person name="Tenzing P."/>
            <person name="Tesfaye S."/>
            <person name="Theodore J."/>
            <person name="Thoulutsang Y."/>
            <person name="Topham K."/>
            <person name="Towey S."/>
            <person name="Tsamla T."/>
            <person name="Tsomo N."/>
            <person name="Vallee D."/>
            <person name="Vassiliev H."/>
            <person name="Venkataraman V."/>
            <person name="Vinson J."/>
            <person name="Vo A."/>
            <person name="Wade C."/>
            <person name="Wang S."/>
            <person name="Wangchuk T."/>
            <person name="Wangdi T."/>
            <person name="Whittaker C."/>
            <person name="Wilkinson J."/>
            <person name="Wu Y."/>
            <person name="Wyman D."/>
            <person name="Yadav S."/>
            <person name="Yang S."/>
            <person name="Yang X."/>
            <person name="Yeager S."/>
            <person name="Yee E."/>
            <person name="Young G."/>
            <person name="Zainoun J."/>
            <person name="Zembeck L."/>
            <person name="Zimmer A."/>
            <person name="Zody M."/>
            <person name="Lander E."/>
        </authorList>
    </citation>
    <scope>NUCLEOTIDE SEQUENCE [LARGE SCALE GENOMIC DNA]</scope>
</reference>
<dbReference type="InParanoid" id="H2Z652"/>
<name>H2Z652_CIOSA</name>
<sequence>TSPRPAPPPIIQCPDSTEDQLASAEAPDFDLNRRLLDLASLAVPKVSRPKSWSPEEGRACYNPPHSHTDNVLDRSNNYAGGDNIYPKNSSEPGELLIAPSGDHERAQKANQRRANYKREHWRR</sequence>
<reference evidence="2" key="3">
    <citation type="submission" date="2025-09" db="UniProtKB">
        <authorList>
            <consortium name="Ensembl"/>
        </authorList>
    </citation>
    <scope>IDENTIFICATION</scope>
</reference>
<evidence type="ECO:0000313" key="2">
    <source>
        <dbReference type="Ensembl" id="ENSCSAVP00000013064.1"/>
    </source>
</evidence>
<dbReference type="GeneTree" id="ENSGT00660000097336"/>